<evidence type="ECO:0000313" key="2">
    <source>
        <dbReference type="EMBL" id="KAF2715728.1"/>
    </source>
</evidence>
<keyword evidence="3" id="KW-1185">Reference proteome</keyword>
<feature type="region of interest" description="Disordered" evidence="1">
    <location>
        <begin position="1"/>
        <end position="49"/>
    </location>
</feature>
<evidence type="ECO:0000313" key="3">
    <source>
        <dbReference type="Proteomes" id="UP000799428"/>
    </source>
</evidence>
<dbReference type="Proteomes" id="UP000799428">
    <property type="component" value="Unassembled WGS sequence"/>
</dbReference>
<dbReference type="AlphaFoldDB" id="A0A6G1KSB9"/>
<feature type="compositionally biased region" description="Polar residues" evidence="1">
    <location>
        <begin position="33"/>
        <end position="49"/>
    </location>
</feature>
<accession>A0A6G1KSB9</accession>
<protein>
    <submittedName>
        <fullName evidence="2">Uncharacterized protein</fullName>
    </submittedName>
</protein>
<dbReference type="OrthoDB" id="4147798at2759"/>
<sequence length="123" mass="14142">MGKRHNRKRIRSRPRHRDGGCAKGHPNHIRTMSMDTNSSHSTLNSNPLFQTSNLVQADLNPADHWHNTYSAWQNRVQYQREQAMEAYCLRVFGGEAGEEASLLEPMLKVVMDLFDGDTDYQDP</sequence>
<evidence type="ECO:0000256" key="1">
    <source>
        <dbReference type="SAM" id="MobiDB-lite"/>
    </source>
</evidence>
<proteinExistence type="predicted"/>
<name>A0A6G1KSB9_9PLEO</name>
<gene>
    <name evidence="2" type="ORF">K504DRAFT_497590</name>
</gene>
<feature type="compositionally biased region" description="Basic residues" evidence="1">
    <location>
        <begin position="1"/>
        <end position="16"/>
    </location>
</feature>
<dbReference type="EMBL" id="MU005764">
    <property type="protein sequence ID" value="KAF2715728.1"/>
    <property type="molecule type" value="Genomic_DNA"/>
</dbReference>
<reference evidence="2" key="1">
    <citation type="journal article" date="2020" name="Stud. Mycol.">
        <title>101 Dothideomycetes genomes: a test case for predicting lifestyles and emergence of pathogens.</title>
        <authorList>
            <person name="Haridas S."/>
            <person name="Albert R."/>
            <person name="Binder M."/>
            <person name="Bloem J."/>
            <person name="Labutti K."/>
            <person name="Salamov A."/>
            <person name="Andreopoulos B."/>
            <person name="Baker S."/>
            <person name="Barry K."/>
            <person name="Bills G."/>
            <person name="Bluhm B."/>
            <person name="Cannon C."/>
            <person name="Castanera R."/>
            <person name="Culley D."/>
            <person name="Daum C."/>
            <person name="Ezra D."/>
            <person name="Gonzalez J."/>
            <person name="Henrissat B."/>
            <person name="Kuo A."/>
            <person name="Liang C."/>
            <person name="Lipzen A."/>
            <person name="Lutzoni F."/>
            <person name="Magnuson J."/>
            <person name="Mondo S."/>
            <person name="Nolan M."/>
            <person name="Ohm R."/>
            <person name="Pangilinan J."/>
            <person name="Park H.-J."/>
            <person name="Ramirez L."/>
            <person name="Alfaro M."/>
            <person name="Sun H."/>
            <person name="Tritt A."/>
            <person name="Yoshinaga Y."/>
            <person name="Zwiers L.-H."/>
            <person name="Turgeon B."/>
            <person name="Goodwin S."/>
            <person name="Spatafora J."/>
            <person name="Crous P."/>
            <person name="Grigoriev I."/>
        </authorList>
    </citation>
    <scope>NUCLEOTIDE SEQUENCE</scope>
    <source>
        <strain evidence="2">CBS 279.74</strain>
    </source>
</reference>
<organism evidence="2 3">
    <name type="scientific">Pleomassaria siparia CBS 279.74</name>
    <dbReference type="NCBI Taxonomy" id="1314801"/>
    <lineage>
        <taxon>Eukaryota</taxon>
        <taxon>Fungi</taxon>
        <taxon>Dikarya</taxon>
        <taxon>Ascomycota</taxon>
        <taxon>Pezizomycotina</taxon>
        <taxon>Dothideomycetes</taxon>
        <taxon>Pleosporomycetidae</taxon>
        <taxon>Pleosporales</taxon>
        <taxon>Pleomassariaceae</taxon>
        <taxon>Pleomassaria</taxon>
    </lineage>
</organism>